<gene>
    <name evidence="2" type="ORF">T4D_4959</name>
</gene>
<evidence type="ECO:0000256" key="1">
    <source>
        <dbReference type="SAM" id="Phobius"/>
    </source>
</evidence>
<organism evidence="2 3">
    <name type="scientific">Trichinella pseudospiralis</name>
    <name type="common">Parasitic roundworm</name>
    <dbReference type="NCBI Taxonomy" id="6337"/>
    <lineage>
        <taxon>Eukaryota</taxon>
        <taxon>Metazoa</taxon>
        <taxon>Ecdysozoa</taxon>
        <taxon>Nematoda</taxon>
        <taxon>Enoplea</taxon>
        <taxon>Dorylaimia</taxon>
        <taxon>Trichinellida</taxon>
        <taxon>Trichinellidae</taxon>
        <taxon>Trichinella</taxon>
    </lineage>
</organism>
<dbReference type="EMBL" id="JYDT01002380">
    <property type="protein sequence ID" value="KRY63379.1"/>
    <property type="molecule type" value="Genomic_DNA"/>
</dbReference>
<accession>A0A0V1DQX2</accession>
<evidence type="ECO:0000313" key="2">
    <source>
        <dbReference type="EMBL" id="KRY63379.1"/>
    </source>
</evidence>
<proteinExistence type="predicted"/>
<dbReference type="OrthoDB" id="5929950at2759"/>
<keyword evidence="3" id="KW-1185">Reference proteome</keyword>
<keyword evidence="1" id="KW-0812">Transmembrane</keyword>
<reference evidence="2 3" key="1">
    <citation type="submission" date="2015-01" db="EMBL/GenBank/DDBJ databases">
        <title>Evolution of Trichinella species and genotypes.</title>
        <authorList>
            <person name="Korhonen P.K."/>
            <person name="Edoardo P."/>
            <person name="Giuseppe L.R."/>
            <person name="Gasser R.B."/>
        </authorList>
    </citation>
    <scope>NUCLEOTIDE SEQUENCE [LARGE SCALE GENOMIC DNA]</scope>
    <source>
        <strain evidence="2">ISS470</strain>
    </source>
</reference>
<dbReference type="Proteomes" id="UP000054995">
    <property type="component" value="Unassembled WGS sequence"/>
</dbReference>
<name>A0A0V1DQX2_TRIPS</name>
<keyword evidence="1" id="KW-0472">Membrane</keyword>
<feature type="transmembrane region" description="Helical" evidence="1">
    <location>
        <begin position="12"/>
        <end position="28"/>
    </location>
</feature>
<evidence type="ECO:0000313" key="3">
    <source>
        <dbReference type="Proteomes" id="UP000054995"/>
    </source>
</evidence>
<keyword evidence="1" id="KW-1133">Transmembrane helix</keyword>
<sequence length="50" mass="5846">MIFYFSVFYRPYSLISAVSAIMFILFLSNKPYGILGNHNLFALYVLPYET</sequence>
<dbReference type="AlphaFoldDB" id="A0A0V1DQX2"/>
<comment type="caution">
    <text evidence="2">The sequence shown here is derived from an EMBL/GenBank/DDBJ whole genome shotgun (WGS) entry which is preliminary data.</text>
</comment>
<protein>
    <submittedName>
        <fullName evidence="2">Uncharacterized protein</fullName>
    </submittedName>
</protein>